<gene>
    <name evidence="1" type="ORF">RDV51_08605</name>
</gene>
<dbReference type="RefSeq" id="WP_288565336.1">
    <property type="nucleotide sequence ID" value="NZ_CP133463.1"/>
</dbReference>
<organism evidence="1 2">
    <name type="scientific">Veillonella parvula</name>
    <name type="common">Staphylococcus parvulus</name>
    <dbReference type="NCBI Taxonomy" id="29466"/>
    <lineage>
        <taxon>Bacteria</taxon>
        <taxon>Bacillati</taxon>
        <taxon>Bacillota</taxon>
        <taxon>Negativicutes</taxon>
        <taxon>Veillonellales</taxon>
        <taxon>Veillonellaceae</taxon>
        <taxon>Veillonella</taxon>
    </lineage>
</organism>
<sequence>MLRVIVFVNNPISTATAATAIKNNYIEGKAAPQGLGFLSG</sequence>
<evidence type="ECO:0000313" key="2">
    <source>
        <dbReference type="Proteomes" id="UP001228955"/>
    </source>
</evidence>
<proteinExistence type="predicted"/>
<dbReference type="Proteomes" id="UP001228955">
    <property type="component" value="Chromosome"/>
</dbReference>
<dbReference type="AlphaFoldDB" id="A0AB38YPJ3"/>
<evidence type="ECO:0000313" key="1">
    <source>
        <dbReference type="EMBL" id="WMS19485.1"/>
    </source>
</evidence>
<name>A0AB38YPJ3_VEIPA</name>
<dbReference type="EMBL" id="CP133463">
    <property type="protein sequence ID" value="WMS19485.1"/>
    <property type="molecule type" value="Genomic_DNA"/>
</dbReference>
<protein>
    <submittedName>
        <fullName evidence="1">Uncharacterized protein</fullName>
    </submittedName>
</protein>
<reference evidence="1" key="1">
    <citation type="submission" date="2023-08" db="EMBL/GenBank/DDBJ databases">
        <title>Veillonella_parvula_DSM 2007_complete_genome_hifiasm_Zymo_Research_D6332.</title>
        <authorList>
            <person name="Damerum A."/>
        </authorList>
    </citation>
    <scope>NUCLEOTIDE SEQUENCE</scope>
    <source>
        <strain evidence="1">DSM 2007</strain>
    </source>
</reference>
<accession>A0AB38YPJ3</accession>